<evidence type="ECO:0000313" key="4">
    <source>
        <dbReference type="EMBL" id="MDF3301524.1"/>
    </source>
</evidence>
<proteinExistence type="predicted"/>
<feature type="domain" description="Histidine kinase/HSP90-like ATPase" evidence="3">
    <location>
        <begin position="34"/>
        <end position="147"/>
    </location>
</feature>
<evidence type="ECO:0000259" key="3">
    <source>
        <dbReference type="Pfam" id="PF13581"/>
    </source>
</evidence>
<keyword evidence="4" id="KW-0547">Nucleotide-binding</keyword>
<feature type="compositionally biased region" description="Low complexity" evidence="2">
    <location>
        <begin position="152"/>
        <end position="161"/>
    </location>
</feature>
<dbReference type="EMBL" id="JARJBB010000013">
    <property type="protein sequence ID" value="MDF3301524.1"/>
    <property type="molecule type" value="Genomic_DNA"/>
</dbReference>
<evidence type="ECO:0000313" key="5">
    <source>
        <dbReference type="Proteomes" id="UP001221150"/>
    </source>
</evidence>
<keyword evidence="4" id="KW-0067">ATP-binding</keyword>
<dbReference type="Pfam" id="PF13581">
    <property type="entry name" value="HATPase_c_2"/>
    <property type="match status" value="1"/>
</dbReference>
<keyword evidence="1" id="KW-0808">Transferase</keyword>
<keyword evidence="5" id="KW-1185">Reference proteome</keyword>
<dbReference type="RefSeq" id="WP_276111099.1">
    <property type="nucleotide sequence ID" value="NZ_JARJBB010000013.1"/>
</dbReference>
<feature type="region of interest" description="Disordered" evidence="2">
    <location>
        <begin position="147"/>
        <end position="172"/>
    </location>
</feature>
<dbReference type="CDD" id="cd16936">
    <property type="entry name" value="HATPase_RsbW-like"/>
    <property type="match status" value="1"/>
</dbReference>
<dbReference type="InterPro" id="IPR036890">
    <property type="entry name" value="HATPase_C_sf"/>
</dbReference>
<accession>A0ABT6AA50</accession>
<keyword evidence="1" id="KW-0418">Kinase</keyword>
<dbReference type="PANTHER" id="PTHR35526:SF3">
    <property type="entry name" value="ANTI-SIGMA-F FACTOR RSBW"/>
    <property type="match status" value="1"/>
</dbReference>
<reference evidence="4 5" key="1">
    <citation type="submission" date="2023-03" db="EMBL/GenBank/DDBJ databases">
        <title>Draft genome sequence of Streptomyces sp. K1PA1 isolated from peat swamp forest in Thailand.</title>
        <authorList>
            <person name="Klaysubun C."/>
            <person name="Duangmal K."/>
        </authorList>
    </citation>
    <scope>NUCLEOTIDE SEQUENCE [LARGE SCALE GENOMIC DNA]</scope>
    <source>
        <strain evidence="4 5">K1PA1</strain>
    </source>
</reference>
<organism evidence="4 5">
    <name type="scientific">Streptomyces tropicalis</name>
    <dbReference type="NCBI Taxonomy" id="3034234"/>
    <lineage>
        <taxon>Bacteria</taxon>
        <taxon>Bacillati</taxon>
        <taxon>Actinomycetota</taxon>
        <taxon>Actinomycetes</taxon>
        <taxon>Kitasatosporales</taxon>
        <taxon>Streptomycetaceae</taxon>
        <taxon>Streptomyces</taxon>
    </lineage>
</organism>
<dbReference type="PANTHER" id="PTHR35526">
    <property type="entry name" value="ANTI-SIGMA-F FACTOR RSBW-RELATED"/>
    <property type="match status" value="1"/>
</dbReference>
<evidence type="ECO:0000256" key="2">
    <source>
        <dbReference type="SAM" id="MobiDB-lite"/>
    </source>
</evidence>
<evidence type="ECO:0000256" key="1">
    <source>
        <dbReference type="ARBA" id="ARBA00022527"/>
    </source>
</evidence>
<sequence length="172" mass="18298">MVIPLSKQAVDDRETDPHAAALRYGATYDTGAARIADARRAVRVLLVHASRTAPTDVTERAEQDAQLVVSELVTNALRHAPGPCGLVLEVSPCRERLSITVWDTSSTLPRFHERDESRVGGHGLYLVRACSRDLTVTSLPGGKRITAEIDLGPAAPSGSGRAAREPGAAQSP</sequence>
<name>A0ABT6AA50_9ACTN</name>
<dbReference type="GO" id="GO:0005524">
    <property type="term" value="F:ATP binding"/>
    <property type="evidence" value="ECO:0007669"/>
    <property type="project" value="UniProtKB-KW"/>
</dbReference>
<dbReference type="Gene3D" id="3.30.565.10">
    <property type="entry name" value="Histidine kinase-like ATPase, C-terminal domain"/>
    <property type="match status" value="1"/>
</dbReference>
<keyword evidence="1" id="KW-0723">Serine/threonine-protein kinase</keyword>
<comment type="caution">
    <text evidence="4">The sequence shown here is derived from an EMBL/GenBank/DDBJ whole genome shotgun (WGS) entry which is preliminary data.</text>
</comment>
<dbReference type="Proteomes" id="UP001221150">
    <property type="component" value="Unassembled WGS sequence"/>
</dbReference>
<dbReference type="InterPro" id="IPR003594">
    <property type="entry name" value="HATPase_dom"/>
</dbReference>
<dbReference type="InterPro" id="IPR050267">
    <property type="entry name" value="Anti-sigma-factor_SerPK"/>
</dbReference>
<gene>
    <name evidence="4" type="ORF">P3H78_23440</name>
</gene>
<dbReference type="SUPFAM" id="SSF55874">
    <property type="entry name" value="ATPase domain of HSP90 chaperone/DNA topoisomerase II/histidine kinase"/>
    <property type="match status" value="1"/>
</dbReference>
<protein>
    <submittedName>
        <fullName evidence="4">ATP-binding protein</fullName>
    </submittedName>
</protein>